<organism evidence="2 3">
    <name type="scientific">Candidatus Desulfovibrio intestinipullorum</name>
    <dbReference type="NCBI Taxonomy" id="2838536"/>
    <lineage>
        <taxon>Bacteria</taxon>
        <taxon>Pseudomonadati</taxon>
        <taxon>Thermodesulfobacteriota</taxon>
        <taxon>Desulfovibrionia</taxon>
        <taxon>Desulfovibrionales</taxon>
        <taxon>Desulfovibrionaceae</taxon>
        <taxon>Desulfovibrio</taxon>
    </lineage>
</organism>
<keyword evidence="1" id="KW-1133">Transmembrane helix</keyword>
<evidence type="ECO:0000256" key="1">
    <source>
        <dbReference type="SAM" id="Phobius"/>
    </source>
</evidence>
<proteinExistence type="predicted"/>
<name>A0A9D1TPZ8_9BACT</name>
<dbReference type="AlphaFoldDB" id="A0A9D1TPZ8"/>
<keyword evidence="1" id="KW-0472">Membrane</keyword>
<gene>
    <name evidence="2" type="ORF">H9894_05310</name>
</gene>
<protein>
    <submittedName>
        <fullName evidence="2">Uncharacterized protein</fullName>
    </submittedName>
</protein>
<dbReference type="EMBL" id="DXHV01000055">
    <property type="protein sequence ID" value="HIW00592.1"/>
    <property type="molecule type" value="Genomic_DNA"/>
</dbReference>
<feature type="transmembrane region" description="Helical" evidence="1">
    <location>
        <begin position="12"/>
        <end position="29"/>
    </location>
</feature>
<accession>A0A9D1TPZ8</accession>
<evidence type="ECO:0000313" key="3">
    <source>
        <dbReference type="Proteomes" id="UP000886752"/>
    </source>
</evidence>
<comment type="caution">
    <text evidence="2">The sequence shown here is derived from an EMBL/GenBank/DDBJ whole genome shotgun (WGS) entry which is preliminary data.</text>
</comment>
<keyword evidence="1" id="KW-0812">Transmembrane</keyword>
<reference evidence="2" key="2">
    <citation type="submission" date="2021-04" db="EMBL/GenBank/DDBJ databases">
        <authorList>
            <person name="Gilroy R."/>
        </authorList>
    </citation>
    <scope>NUCLEOTIDE SEQUENCE</scope>
    <source>
        <strain evidence="2">ChiHecec2B26-446</strain>
    </source>
</reference>
<dbReference type="Proteomes" id="UP000886752">
    <property type="component" value="Unassembled WGS sequence"/>
</dbReference>
<reference evidence="2" key="1">
    <citation type="journal article" date="2021" name="PeerJ">
        <title>Extensive microbial diversity within the chicken gut microbiome revealed by metagenomics and culture.</title>
        <authorList>
            <person name="Gilroy R."/>
            <person name="Ravi A."/>
            <person name="Getino M."/>
            <person name="Pursley I."/>
            <person name="Horton D.L."/>
            <person name="Alikhan N.F."/>
            <person name="Baker D."/>
            <person name="Gharbi K."/>
            <person name="Hall N."/>
            <person name="Watson M."/>
            <person name="Adriaenssens E.M."/>
            <person name="Foster-Nyarko E."/>
            <person name="Jarju S."/>
            <person name="Secka A."/>
            <person name="Antonio M."/>
            <person name="Oren A."/>
            <person name="Chaudhuri R.R."/>
            <person name="La Ragione R."/>
            <person name="Hildebrand F."/>
            <person name="Pallen M.J."/>
        </authorList>
    </citation>
    <scope>NUCLEOTIDE SEQUENCE</scope>
    <source>
        <strain evidence="2">ChiHecec2B26-446</strain>
    </source>
</reference>
<sequence>MTIFTLQVKIDIFFVQLFAIFCFYFCDFFHHQELDSTRATRAQVMFRPSAPQETARQLQAPLQAEGRREVSSGVRKSFGLAARVKPAVL</sequence>
<evidence type="ECO:0000313" key="2">
    <source>
        <dbReference type="EMBL" id="HIW00592.1"/>
    </source>
</evidence>